<evidence type="ECO:0000313" key="1">
    <source>
        <dbReference type="EMBL" id="SPH23492.1"/>
    </source>
</evidence>
<organism evidence="1 2">
    <name type="scientific">Albidovulum aquaemixtae</name>
    <dbReference type="NCBI Taxonomy" id="1542388"/>
    <lineage>
        <taxon>Bacteria</taxon>
        <taxon>Pseudomonadati</taxon>
        <taxon>Pseudomonadota</taxon>
        <taxon>Alphaproteobacteria</taxon>
        <taxon>Rhodobacterales</taxon>
        <taxon>Paracoccaceae</taxon>
        <taxon>Albidovulum</taxon>
    </lineage>
</organism>
<keyword evidence="2" id="KW-1185">Reference proteome</keyword>
<accession>A0A2R8BJK6</accession>
<proteinExistence type="predicted"/>
<sequence length="115" mass="12325">MAGDIATLRDAHGQAIGACAADVAGAPVIYAPGNYPYFLADLNANGLPDTDELAYSNRYQSWTSRLLKAAYNYQFVAMDPGIYAHNPAYTQQILIDSLKSLSAAVELDAHGCTRP</sequence>
<reference evidence="1 2" key="1">
    <citation type="submission" date="2018-03" db="EMBL/GenBank/DDBJ databases">
        <authorList>
            <person name="Keele B.F."/>
        </authorList>
    </citation>
    <scope>NUCLEOTIDE SEQUENCE [LARGE SCALE GENOMIC DNA]</scope>
    <source>
        <strain evidence="1 2">CECT 8626</strain>
    </source>
</reference>
<name>A0A2R8BJK6_9RHOB</name>
<gene>
    <name evidence="1" type="primary">omcB_2</name>
    <name evidence="1" type="ORF">DEA8626_02555</name>
</gene>
<dbReference type="RefSeq" id="WP_108853594.1">
    <property type="nucleotide sequence ID" value="NZ_OMOQ01000002.1"/>
</dbReference>
<dbReference type="Proteomes" id="UP000244924">
    <property type="component" value="Unassembled WGS sequence"/>
</dbReference>
<dbReference type="EMBL" id="OMOQ01000002">
    <property type="protein sequence ID" value="SPH23492.1"/>
    <property type="molecule type" value="Genomic_DNA"/>
</dbReference>
<protein>
    <submittedName>
        <fullName evidence="1">C-type polyheme cytochrome OmcB</fullName>
    </submittedName>
</protein>
<evidence type="ECO:0000313" key="2">
    <source>
        <dbReference type="Proteomes" id="UP000244924"/>
    </source>
</evidence>
<dbReference type="OrthoDB" id="29411at2"/>
<dbReference type="AlphaFoldDB" id="A0A2R8BJK6"/>